<name>A0A0U1DMK8_9MYCO</name>
<dbReference type="InterPro" id="IPR010310">
    <property type="entry name" value="T7SS_ESAT-6-like"/>
</dbReference>
<protein>
    <submittedName>
        <fullName evidence="1">ESAT-6 like protein ESXU</fullName>
    </submittedName>
</protein>
<gene>
    <name evidence="1" type="primary">esxU</name>
    <name evidence="1" type="ORF">BN000_04452</name>
</gene>
<dbReference type="EMBL" id="CTEC01000002">
    <property type="protein sequence ID" value="CQD19202.1"/>
    <property type="molecule type" value="Genomic_DNA"/>
</dbReference>
<sequence>MNVVAVESNMATPNTLTTDFDLMRSVAGTTDARNEEIRAMLQAFIGRMSQVPPSVWGGVAAGRFKDVVDRWNAESLRLYHVLHAIGETIRHNAATLQDAGHNHATHIAAAGGNL</sequence>
<dbReference type="Proteomes" id="UP000199601">
    <property type="component" value="Unassembled WGS sequence"/>
</dbReference>
<dbReference type="AlphaFoldDB" id="A0A0U1DMK8"/>
<evidence type="ECO:0000313" key="1">
    <source>
        <dbReference type="EMBL" id="CQD19202.1"/>
    </source>
</evidence>
<dbReference type="SUPFAM" id="SSF140453">
    <property type="entry name" value="EsxAB dimer-like"/>
    <property type="match status" value="1"/>
</dbReference>
<dbReference type="Gene3D" id="1.10.287.1060">
    <property type="entry name" value="ESAT-6-like"/>
    <property type="match status" value="1"/>
</dbReference>
<accession>A0A0U1DMK8</accession>
<keyword evidence="2" id="KW-1185">Reference proteome</keyword>
<organism evidence="1 2">
    <name type="scientific">Mycobacterium europaeum</name>
    <dbReference type="NCBI Taxonomy" id="761804"/>
    <lineage>
        <taxon>Bacteria</taxon>
        <taxon>Bacillati</taxon>
        <taxon>Actinomycetota</taxon>
        <taxon>Actinomycetes</taxon>
        <taxon>Mycobacteriales</taxon>
        <taxon>Mycobacteriaceae</taxon>
        <taxon>Mycobacterium</taxon>
        <taxon>Mycobacterium simiae complex</taxon>
    </lineage>
</organism>
<dbReference type="InterPro" id="IPR036689">
    <property type="entry name" value="ESAT-6-like_sf"/>
</dbReference>
<dbReference type="Pfam" id="PF06013">
    <property type="entry name" value="WXG100"/>
    <property type="match status" value="1"/>
</dbReference>
<reference evidence="2" key="1">
    <citation type="submission" date="2015-03" db="EMBL/GenBank/DDBJ databases">
        <authorList>
            <person name="Urmite Genomes"/>
        </authorList>
    </citation>
    <scope>NUCLEOTIDE SEQUENCE [LARGE SCALE GENOMIC DNA]</scope>
    <source>
        <strain evidence="2">CSUR P1344</strain>
    </source>
</reference>
<evidence type="ECO:0000313" key="2">
    <source>
        <dbReference type="Proteomes" id="UP000199601"/>
    </source>
</evidence>
<proteinExistence type="predicted"/>